<feature type="binding site" evidence="9">
    <location>
        <position position="108"/>
    </location>
    <ligand>
        <name>alpha-D-glucose 1-phosphate</name>
        <dbReference type="ChEBI" id="CHEBI:58601"/>
    </ligand>
</feature>
<name>A0A4E0QU71_9GAMM</name>
<feature type="binding site" evidence="9">
    <location>
        <position position="206"/>
    </location>
    <ligand>
        <name>alpha-D-glucose 1-phosphate</name>
        <dbReference type="ChEBI" id="CHEBI:58601"/>
    </ligand>
</feature>
<dbReference type="UniPathway" id="UPA00164"/>
<comment type="subunit">
    <text evidence="9">Homotetramer.</text>
</comment>
<evidence type="ECO:0000313" key="13">
    <source>
        <dbReference type="Proteomes" id="UP000030428"/>
    </source>
</evidence>
<sequence>MPEHNDHRFVSKFTRNTMALVLAGGRGTRLKELTDWRAKPAVPFGGKFRIIDFPLSNCINSGIRKISVVTQYKSHSLIRHIQKGWSWLRGFGEFVELMPASQQSKSWYVGTADAVCQNLNIIRSHHPEYILILAGDHIYKMDYGPMIAEHVDKKADMTVGCLEVSLDMAKSFGVMSIDSNEQIVRFAEKPAQPEPTPSDPEKALASMGIYVFNAEFLYEQLRKDSKLPNSSHDFGNDIIPSLIEKHRIFAYRFRDVQKCKKDYWRDVGTLDAFWEANMDLVSVEPQLNLYDKEWPIWTYQEQLAPAKFVFNDEDRRGMAVDSMVSGGCLISGAKIKDSLLFSNVKVNSFAFLEEAVVLPNVNIGRNCRIKKVVIDKGVHIPANTEIGYNREEDAKRFYVSEGGVVLVTPEMLDQHVHDAS</sequence>
<evidence type="ECO:0000313" key="12">
    <source>
        <dbReference type="EMBL" id="TGO02735.1"/>
    </source>
</evidence>
<dbReference type="CDD" id="cd02508">
    <property type="entry name" value="ADP_Glucose_PP"/>
    <property type="match status" value="1"/>
</dbReference>
<feature type="site" description="Could play a key role in the communication between the regulatory and the substrate sites" evidence="9">
    <location>
        <position position="107"/>
    </location>
</feature>
<reference evidence="12 13" key="1">
    <citation type="journal article" date="2016" name="Front. Microbiol.">
        <title>Single-Cell (Meta-)Genomics of a Dimorphic Candidatus Thiomargarita nelsonii Reveals Genomic Plasticity.</title>
        <authorList>
            <person name="Flood B.E."/>
            <person name="Fliss P."/>
            <person name="Jones D.S."/>
            <person name="Dick G.J."/>
            <person name="Jain S."/>
            <person name="Kaster A.K."/>
            <person name="Winkel M."/>
            <person name="Mussmann M."/>
            <person name="Bailey J."/>
        </authorList>
    </citation>
    <scope>NUCLEOTIDE SEQUENCE [LARGE SCALE GENOMIC DNA]</scope>
    <source>
        <strain evidence="12">Hydrate Ridge</strain>
    </source>
</reference>
<dbReference type="GO" id="GO:0005978">
    <property type="term" value="P:glycogen biosynthetic process"/>
    <property type="evidence" value="ECO:0007669"/>
    <property type="project" value="UniProtKB-UniRule"/>
</dbReference>
<evidence type="ECO:0000256" key="4">
    <source>
        <dbReference type="ARBA" id="ARBA00022695"/>
    </source>
</evidence>
<comment type="caution">
    <text evidence="12">The sequence shown here is derived from an EMBL/GenBank/DDBJ whole genome shotgun (WGS) entry which is preliminary data.</text>
</comment>
<feature type="site" description="Could play a key role in the communication between the regulatory and the substrate sites" evidence="9">
    <location>
        <position position="71"/>
    </location>
</feature>
<dbReference type="Pfam" id="PF24894">
    <property type="entry name" value="Hexapep_GlmU"/>
    <property type="match status" value="1"/>
</dbReference>
<evidence type="ECO:0000256" key="1">
    <source>
        <dbReference type="ARBA" id="ARBA00010443"/>
    </source>
</evidence>
<evidence type="ECO:0000259" key="11">
    <source>
        <dbReference type="Pfam" id="PF24894"/>
    </source>
</evidence>
<dbReference type="HAMAP" id="MF_00624">
    <property type="entry name" value="GlgC"/>
    <property type="match status" value="1"/>
</dbReference>
<keyword evidence="6 9" id="KW-0067">ATP-binding</keyword>
<dbReference type="AlphaFoldDB" id="A0A4E0QU71"/>
<dbReference type="SUPFAM" id="SSF53448">
    <property type="entry name" value="Nucleotide-diphospho-sugar transferases"/>
    <property type="match status" value="1"/>
</dbReference>
<dbReference type="NCBIfam" id="NF002023">
    <property type="entry name" value="PRK00844.1"/>
    <property type="match status" value="1"/>
</dbReference>
<keyword evidence="8 9" id="KW-0119">Carbohydrate metabolism</keyword>
<keyword evidence="3 9" id="KW-0808">Transferase</keyword>
<dbReference type="InterPro" id="IPR005836">
    <property type="entry name" value="ADP_Glu_pyroP_CS"/>
</dbReference>
<keyword evidence="5 9" id="KW-0547">Nucleotide-binding</keyword>
<dbReference type="EMBL" id="JSZA02000084">
    <property type="protein sequence ID" value="TGO02735.1"/>
    <property type="molecule type" value="Genomic_DNA"/>
</dbReference>
<dbReference type="GO" id="GO:0005524">
    <property type="term" value="F:ATP binding"/>
    <property type="evidence" value="ECO:0007669"/>
    <property type="project" value="UniProtKB-KW"/>
</dbReference>
<evidence type="ECO:0000256" key="6">
    <source>
        <dbReference type="ARBA" id="ARBA00022840"/>
    </source>
</evidence>
<dbReference type="PANTHER" id="PTHR43523">
    <property type="entry name" value="GLUCOSE-1-PHOSPHATE ADENYLYLTRANSFERASE-RELATED"/>
    <property type="match status" value="1"/>
</dbReference>
<evidence type="ECO:0000256" key="7">
    <source>
        <dbReference type="ARBA" id="ARBA00023056"/>
    </source>
</evidence>
<dbReference type="InterPro" id="IPR011831">
    <property type="entry name" value="ADP-Glc_PPase"/>
</dbReference>
<dbReference type="PROSITE" id="PS00809">
    <property type="entry name" value="ADP_GLC_PYROPHOSPH_2"/>
    <property type="match status" value="1"/>
</dbReference>
<dbReference type="GO" id="GO:0008878">
    <property type="term" value="F:glucose-1-phosphate adenylyltransferase activity"/>
    <property type="evidence" value="ECO:0007669"/>
    <property type="project" value="UniProtKB-UniRule"/>
</dbReference>
<feature type="binding site" evidence="9">
    <location>
        <position position="173"/>
    </location>
    <ligand>
        <name>alpha-D-glucose 1-phosphate</name>
        <dbReference type="ChEBI" id="CHEBI:58601"/>
    </ligand>
</feature>
<gene>
    <name evidence="9 12" type="primary">glgC</name>
    <name evidence="12" type="ORF">PN36_20040</name>
</gene>
<dbReference type="InterPro" id="IPR029044">
    <property type="entry name" value="Nucleotide-diphossugar_trans"/>
</dbReference>
<evidence type="ECO:0000256" key="3">
    <source>
        <dbReference type="ARBA" id="ARBA00022679"/>
    </source>
</evidence>
<dbReference type="NCBIfam" id="NF001947">
    <property type="entry name" value="PRK00725.1"/>
    <property type="match status" value="1"/>
</dbReference>
<dbReference type="Gene3D" id="3.90.550.10">
    <property type="entry name" value="Spore Coat Polysaccharide Biosynthesis Protein SpsA, Chain A"/>
    <property type="match status" value="1"/>
</dbReference>
<evidence type="ECO:0000256" key="9">
    <source>
        <dbReference type="HAMAP-Rule" id="MF_00624"/>
    </source>
</evidence>
<comment type="catalytic activity">
    <reaction evidence="9">
        <text>alpha-D-glucose 1-phosphate + ATP + H(+) = ADP-alpha-D-glucose + diphosphate</text>
        <dbReference type="Rhea" id="RHEA:12120"/>
        <dbReference type="ChEBI" id="CHEBI:15378"/>
        <dbReference type="ChEBI" id="CHEBI:30616"/>
        <dbReference type="ChEBI" id="CHEBI:33019"/>
        <dbReference type="ChEBI" id="CHEBI:57498"/>
        <dbReference type="ChEBI" id="CHEBI:58601"/>
        <dbReference type="EC" id="2.7.7.27"/>
    </reaction>
</comment>
<accession>A0A4E0QU71</accession>
<dbReference type="InterPro" id="IPR023049">
    <property type="entry name" value="GlgC_bac"/>
</dbReference>
<protein>
    <recommendedName>
        <fullName evidence="9">Glucose-1-phosphate adenylyltransferase</fullName>
        <ecNumber evidence="9">2.7.7.27</ecNumber>
    </recommendedName>
    <alternativeName>
        <fullName evidence="9">ADP-glucose pyrophosphorylase</fullName>
        <shortName evidence="9">ADPGlc PPase</shortName>
    </alternativeName>
    <alternativeName>
        <fullName evidence="9">ADP-glucose synthase</fullName>
    </alternativeName>
</protein>
<dbReference type="SUPFAM" id="SSF51161">
    <property type="entry name" value="Trimeric LpxA-like enzymes"/>
    <property type="match status" value="1"/>
</dbReference>
<evidence type="ECO:0000256" key="8">
    <source>
        <dbReference type="ARBA" id="ARBA00023277"/>
    </source>
</evidence>
<dbReference type="InterPro" id="IPR011004">
    <property type="entry name" value="Trimer_LpxA-like_sf"/>
</dbReference>
<dbReference type="InterPro" id="IPR056818">
    <property type="entry name" value="GlmU/GlgC-like_hexapep"/>
</dbReference>
<evidence type="ECO:0000256" key="5">
    <source>
        <dbReference type="ARBA" id="ARBA00022741"/>
    </source>
</evidence>
<dbReference type="Pfam" id="PF00483">
    <property type="entry name" value="NTP_transferase"/>
    <property type="match status" value="1"/>
</dbReference>
<comment type="pathway">
    <text evidence="9">Glycan biosynthesis; glycogen biosynthesis.</text>
</comment>
<keyword evidence="13" id="KW-1185">Reference proteome</keyword>
<dbReference type="PROSITE" id="PS00810">
    <property type="entry name" value="ADP_GLC_PYROPHOSPH_3"/>
    <property type="match status" value="1"/>
</dbReference>
<keyword evidence="4 9" id="KW-0548">Nucleotidyltransferase</keyword>
<feature type="domain" description="Glucose-1-phosphate adenylyltransferase/Bifunctional protein GlmU-like C-terminal hexapeptide" evidence="11">
    <location>
        <begin position="304"/>
        <end position="407"/>
    </location>
</feature>
<dbReference type="NCBIfam" id="TIGR02091">
    <property type="entry name" value="glgC"/>
    <property type="match status" value="1"/>
</dbReference>
<proteinExistence type="inferred from homology"/>
<dbReference type="InterPro" id="IPR005835">
    <property type="entry name" value="NTP_transferase_dom"/>
</dbReference>
<comment type="function">
    <text evidence="9">Involved in the biosynthesis of ADP-glucose, a building block required for the elongation reactions to produce glycogen. Catalyzes the reaction between ATP and alpha-D-glucose 1-phosphate (G1P) to produce pyrophosphate and ADP-Glc.</text>
</comment>
<dbReference type="Proteomes" id="UP000030428">
    <property type="component" value="Unassembled WGS sequence"/>
</dbReference>
<comment type="similarity">
    <text evidence="1 9">Belongs to the bacterial/plant glucose-1-phosphate adenylyltransferase family.</text>
</comment>
<keyword evidence="7 9" id="KW-0320">Glycogen biosynthesis</keyword>
<keyword evidence="2 9" id="KW-0321">Glycogen metabolism</keyword>
<dbReference type="CDD" id="cd04651">
    <property type="entry name" value="LbH_G1P_AT_C"/>
    <property type="match status" value="1"/>
</dbReference>
<dbReference type="EC" id="2.7.7.27" evidence="9"/>
<dbReference type="Gene3D" id="2.160.10.10">
    <property type="entry name" value="Hexapeptide repeat proteins"/>
    <property type="match status" value="1"/>
</dbReference>
<dbReference type="PANTHER" id="PTHR43523:SF2">
    <property type="entry name" value="GLUCOSE-1-PHOSPHATE ADENYLYLTRANSFERASE"/>
    <property type="match status" value="1"/>
</dbReference>
<feature type="binding site" evidence="9">
    <location>
        <begin position="188"/>
        <end position="189"/>
    </location>
    <ligand>
        <name>alpha-D-glucose 1-phosphate</name>
        <dbReference type="ChEBI" id="CHEBI:58601"/>
    </ligand>
</feature>
<organism evidence="12 13">
    <name type="scientific">Candidatus Thiomargarita nelsonii</name>
    <dbReference type="NCBI Taxonomy" id="1003181"/>
    <lineage>
        <taxon>Bacteria</taxon>
        <taxon>Pseudomonadati</taxon>
        <taxon>Pseudomonadota</taxon>
        <taxon>Gammaproteobacteria</taxon>
        <taxon>Thiotrichales</taxon>
        <taxon>Thiotrichaceae</taxon>
        <taxon>Thiomargarita</taxon>
    </lineage>
</organism>
<evidence type="ECO:0000259" key="10">
    <source>
        <dbReference type="Pfam" id="PF00483"/>
    </source>
</evidence>
<feature type="domain" description="Nucleotidyl transferase" evidence="10">
    <location>
        <begin position="19"/>
        <end position="280"/>
    </location>
</feature>
<evidence type="ECO:0000256" key="2">
    <source>
        <dbReference type="ARBA" id="ARBA00022600"/>
    </source>
</evidence>
<dbReference type="PROSITE" id="PS00808">
    <property type="entry name" value="ADP_GLC_PYROPHOSPH_1"/>
    <property type="match status" value="1"/>
</dbReference>